<dbReference type="AlphaFoldDB" id="E9FVN3"/>
<dbReference type="EMBL" id="GL732525">
    <property type="protein sequence ID" value="EFX89074.1"/>
    <property type="molecule type" value="Genomic_DNA"/>
</dbReference>
<proteinExistence type="predicted"/>
<name>E9FVN3_DAPPU</name>
<evidence type="ECO:0000313" key="2">
    <source>
        <dbReference type="Proteomes" id="UP000000305"/>
    </source>
</evidence>
<reference evidence="1 2" key="1">
    <citation type="journal article" date="2011" name="Science">
        <title>The ecoresponsive genome of Daphnia pulex.</title>
        <authorList>
            <person name="Colbourne J.K."/>
            <person name="Pfrender M.E."/>
            <person name="Gilbert D."/>
            <person name="Thomas W.K."/>
            <person name="Tucker A."/>
            <person name="Oakley T.H."/>
            <person name="Tokishita S."/>
            <person name="Aerts A."/>
            <person name="Arnold G.J."/>
            <person name="Basu M.K."/>
            <person name="Bauer D.J."/>
            <person name="Caceres C.E."/>
            <person name="Carmel L."/>
            <person name="Casola C."/>
            <person name="Choi J.H."/>
            <person name="Detter J.C."/>
            <person name="Dong Q."/>
            <person name="Dusheyko S."/>
            <person name="Eads B.D."/>
            <person name="Frohlich T."/>
            <person name="Geiler-Samerotte K.A."/>
            <person name="Gerlach D."/>
            <person name="Hatcher P."/>
            <person name="Jogdeo S."/>
            <person name="Krijgsveld J."/>
            <person name="Kriventseva E.V."/>
            <person name="Kultz D."/>
            <person name="Laforsch C."/>
            <person name="Lindquist E."/>
            <person name="Lopez J."/>
            <person name="Manak J.R."/>
            <person name="Muller J."/>
            <person name="Pangilinan J."/>
            <person name="Patwardhan R.P."/>
            <person name="Pitluck S."/>
            <person name="Pritham E.J."/>
            <person name="Rechtsteiner A."/>
            <person name="Rho M."/>
            <person name="Rogozin I.B."/>
            <person name="Sakarya O."/>
            <person name="Salamov A."/>
            <person name="Schaack S."/>
            <person name="Shapiro H."/>
            <person name="Shiga Y."/>
            <person name="Skalitzky C."/>
            <person name="Smith Z."/>
            <person name="Souvorov A."/>
            <person name="Sung W."/>
            <person name="Tang Z."/>
            <person name="Tsuchiya D."/>
            <person name="Tu H."/>
            <person name="Vos H."/>
            <person name="Wang M."/>
            <person name="Wolf Y.I."/>
            <person name="Yamagata H."/>
            <person name="Yamada T."/>
            <person name="Ye Y."/>
            <person name="Shaw J.R."/>
            <person name="Andrews J."/>
            <person name="Crease T.J."/>
            <person name="Tang H."/>
            <person name="Lucas S.M."/>
            <person name="Robertson H.M."/>
            <person name="Bork P."/>
            <person name="Koonin E.V."/>
            <person name="Zdobnov E.M."/>
            <person name="Grigoriev I.V."/>
            <person name="Lynch M."/>
            <person name="Boore J.L."/>
        </authorList>
    </citation>
    <scope>NUCLEOTIDE SEQUENCE [LARGE SCALE GENOMIC DNA]</scope>
</reference>
<protein>
    <submittedName>
        <fullName evidence="1">Uncharacterized protein</fullName>
    </submittedName>
</protein>
<gene>
    <name evidence="1" type="ORF">DAPPUDRAFT_233764</name>
</gene>
<dbReference type="HOGENOM" id="CLU_3016298_0_0_1"/>
<keyword evidence="2" id="KW-1185">Reference proteome</keyword>
<accession>E9FVN3</accession>
<organism evidence="1 2">
    <name type="scientific">Daphnia pulex</name>
    <name type="common">Water flea</name>
    <dbReference type="NCBI Taxonomy" id="6669"/>
    <lineage>
        <taxon>Eukaryota</taxon>
        <taxon>Metazoa</taxon>
        <taxon>Ecdysozoa</taxon>
        <taxon>Arthropoda</taxon>
        <taxon>Crustacea</taxon>
        <taxon>Branchiopoda</taxon>
        <taxon>Diplostraca</taxon>
        <taxon>Cladocera</taxon>
        <taxon>Anomopoda</taxon>
        <taxon>Daphniidae</taxon>
        <taxon>Daphnia</taxon>
    </lineage>
</organism>
<dbReference type="InParanoid" id="E9FVN3"/>
<dbReference type="Proteomes" id="UP000000305">
    <property type="component" value="Unassembled WGS sequence"/>
</dbReference>
<evidence type="ECO:0000313" key="1">
    <source>
        <dbReference type="EMBL" id="EFX89074.1"/>
    </source>
</evidence>
<dbReference type="KEGG" id="dpx:DAPPUDRAFT_233764"/>
<sequence>MLKFGFINVVHLSQAYFFNDFVYHITERVSASWLVFQEENDLLFNIRILLWILHLD</sequence>